<gene>
    <name evidence="2" type="ORF">PLICRDRAFT_180563</name>
</gene>
<dbReference type="OrthoDB" id="2650256at2759"/>
<dbReference type="InterPro" id="IPR018820">
    <property type="entry name" value="BRE4-related_DUF2421"/>
</dbReference>
<evidence type="ECO:0000259" key="1">
    <source>
        <dbReference type="Pfam" id="PF10334"/>
    </source>
</evidence>
<dbReference type="PANTHER" id="PTHR37994:SF1">
    <property type="entry name" value="ER TRANSPORTER 6TM N-TERMINAL DOMAIN-CONTAINING PROTEIN"/>
    <property type="match status" value="1"/>
</dbReference>
<dbReference type="HOGENOM" id="CLU_2723258_0_0_1"/>
<evidence type="ECO:0000313" key="2">
    <source>
        <dbReference type="EMBL" id="KII83301.1"/>
    </source>
</evidence>
<protein>
    <recommendedName>
        <fullName evidence="1">DUF2421 domain-containing protein</fullName>
    </recommendedName>
</protein>
<dbReference type="Proteomes" id="UP000053263">
    <property type="component" value="Unassembled WGS sequence"/>
</dbReference>
<keyword evidence="3" id="KW-1185">Reference proteome</keyword>
<dbReference type="EMBL" id="KN832579">
    <property type="protein sequence ID" value="KII83301.1"/>
    <property type="molecule type" value="Genomic_DNA"/>
</dbReference>
<reference evidence="2 3" key="1">
    <citation type="submission" date="2014-06" db="EMBL/GenBank/DDBJ databases">
        <title>Evolutionary Origins and Diversification of the Mycorrhizal Mutualists.</title>
        <authorList>
            <consortium name="DOE Joint Genome Institute"/>
            <consortium name="Mycorrhizal Genomics Consortium"/>
            <person name="Kohler A."/>
            <person name="Kuo A."/>
            <person name="Nagy L.G."/>
            <person name="Floudas D."/>
            <person name="Copeland A."/>
            <person name="Barry K.W."/>
            <person name="Cichocki N."/>
            <person name="Veneault-Fourrey C."/>
            <person name="LaButti K."/>
            <person name="Lindquist E.A."/>
            <person name="Lipzen A."/>
            <person name="Lundell T."/>
            <person name="Morin E."/>
            <person name="Murat C."/>
            <person name="Riley R."/>
            <person name="Ohm R."/>
            <person name="Sun H."/>
            <person name="Tunlid A."/>
            <person name="Henrissat B."/>
            <person name="Grigoriev I.V."/>
            <person name="Hibbett D.S."/>
            <person name="Martin F."/>
        </authorList>
    </citation>
    <scope>NUCLEOTIDE SEQUENCE [LARGE SCALE GENOMIC DNA]</scope>
    <source>
        <strain evidence="2 3">FD-325 SS-3</strain>
    </source>
</reference>
<evidence type="ECO:0000313" key="3">
    <source>
        <dbReference type="Proteomes" id="UP000053263"/>
    </source>
</evidence>
<dbReference type="Pfam" id="PF10334">
    <property type="entry name" value="BRE4"/>
    <property type="match status" value="1"/>
</dbReference>
<organism evidence="2 3">
    <name type="scientific">Plicaturopsis crispa FD-325 SS-3</name>
    <dbReference type="NCBI Taxonomy" id="944288"/>
    <lineage>
        <taxon>Eukaryota</taxon>
        <taxon>Fungi</taxon>
        <taxon>Dikarya</taxon>
        <taxon>Basidiomycota</taxon>
        <taxon>Agaricomycotina</taxon>
        <taxon>Agaricomycetes</taxon>
        <taxon>Agaricomycetidae</taxon>
        <taxon>Amylocorticiales</taxon>
        <taxon>Amylocorticiaceae</taxon>
        <taxon>Plicatura</taxon>
        <taxon>Plicaturopsis crispa</taxon>
    </lineage>
</organism>
<feature type="domain" description="DUF2421" evidence="1">
    <location>
        <begin position="2"/>
        <end position="60"/>
    </location>
</feature>
<accession>A0A0C9SK86</accession>
<proteinExistence type="predicted"/>
<name>A0A0C9SK86_PLICR</name>
<dbReference type="AlphaFoldDB" id="A0A0C9SK86"/>
<dbReference type="PANTHER" id="PTHR37994">
    <property type="entry name" value="ARAE_2_N DOMAIN-CONTAINING PROTEIN-RELATED"/>
    <property type="match status" value="1"/>
</dbReference>
<sequence length="72" mass="8140">MSVVEHLNPAWTQAFMRRTRFMDSDFQGDVLTVISMISASLRTGTPLPQTTPCPLVDRFMIRHVILPYASST</sequence>